<gene>
    <name evidence="2" type="ORF">QYE76_019105</name>
</gene>
<organism evidence="2 3">
    <name type="scientific">Lolium multiflorum</name>
    <name type="common">Italian ryegrass</name>
    <name type="synonym">Lolium perenne subsp. multiflorum</name>
    <dbReference type="NCBI Taxonomy" id="4521"/>
    <lineage>
        <taxon>Eukaryota</taxon>
        <taxon>Viridiplantae</taxon>
        <taxon>Streptophyta</taxon>
        <taxon>Embryophyta</taxon>
        <taxon>Tracheophyta</taxon>
        <taxon>Spermatophyta</taxon>
        <taxon>Magnoliopsida</taxon>
        <taxon>Liliopsida</taxon>
        <taxon>Poales</taxon>
        <taxon>Poaceae</taxon>
        <taxon>BOP clade</taxon>
        <taxon>Pooideae</taxon>
        <taxon>Poodae</taxon>
        <taxon>Poeae</taxon>
        <taxon>Poeae Chloroplast Group 2 (Poeae type)</taxon>
        <taxon>Loliodinae</taxon>
        <taxon>Loliinae</taxon>
        <taxon>Lolium</taxon>
    </lineage>
</organism>
<feature type="compositionally biased region" description="Acidic residues" evidence="1">
    <location>
        <begin position="1"/>
        <end position="13"/>
    </location>
</feature>
<evidence type="ECO:0000313" key="2">
    <source>
        <dbReference type="EMBL" id="KAK1613588.1"/>
    </source>
</evidence>
<reference evidence="2" key="1">
    <citation type="submission" date="2023-07" db="EMBL/GenBank/DDBJ databases">
        <title>A chromosome-level genome assembly of Lolium multiflorum.</title>
        <authorList>
            <person name="Chen Y."/>
            <person name="Copetti D."/>
            <person name="Kolliker R."/>
            <person name="Studer B."/>
        </authorList>
    </citation>
    <scope>NUCLEOTIDE SEQUENCE</scope>
    <source>
        <strain evidence="2">02402/16</strain>
        <tissue evidence="2">Leaf</tissue>
    </source>
</reference>
<protein>
    <submittedName>
        <fullName evidence="2">Uncharacterized protein</fullName>
    </submittedName>
</protein>
<proteinExistence type="predicted"/>
<feature type="region of interest" description="Disordered" evidence="1">
    <location>
        <begin position="120"/>
        <end position="141"/>
    </location>
</feature>
<evidence type="ECO:0000256" key="1">
    <source>
        <dbReference type="SAM" id="MobiDB-lite"/>
    </source>
</evidence>
<feature type="compositionally biased region" description="Low complexity" evidence="1">
    <location>
        <begin position="120"/>
        <end position="133"/>
    </location>
</feature>
<dbReference type="AlphaFoldDB" id="A0AAD8R6C6"/>
<feature type="region of interest" description="Disordered" evidence="1">
    <location>
        <begin position="1"/>
        <end position="47"/>
    </location>
</feature>
<keyword evidence="3" id="KW-1185">Reference proteome</keyword>
<dbReference type="Proteomes" id="UP001231189">
    <property type="component" value="Unassembled WGS sequence"/>
</dbReference>
<comment type="caution">
    <text evidence="2">The sequence shown here is derived from an EMBL/GenBank/DDBJ whole genome shotgun (WGS) entry which is preliminary data.</text>
</comment>
<name>A0AAD8R6C6_LOLMU</name>
<accession>A0AAD8R6C6</accession>
<feature type="compositionally biased region" description="Acidic residues" evidence="1">
    <location>
        <begin position="26"/>
        <end position="45"/>
    </location>
</feature>
<evidence type="ECO:0000313" key="3">
    <source>
        <dbReference type="Proteomes" id="UP001231189"/>
    </source>
</evidence>
<dbReference type="EMBL" id="JAUUTY010000006">
    <property type="protein sequence ID" value="KAK1613588.1"/>
    <property type="molecule type" value="Genomic_DNA"/>
</dbReference>
<sequence>MMEDNEEEEEDDDKYPNYGDTATGHEEDEEAGGGEDEEASDVPIDDDLRRAIVDAHREAETENEKRKLKGMLDDHKKSYTQIAKMAKLGATGVAAMEGRGCCPNWAARPAVGRLSCAAPPRRAAASSRGAPLRPARRRRRPADLLCERPRAPPHRHALPPRIHRCAATVARRHQRATSAFFSDPAAGKESLHTMRARPRPGARTILERSGDGEVGTGLRRGSREVLSSGARTLVWNPDPVVYPDILWWRSRGPRSFQREPAY</sequence>